<dbReference type="GO" id="GO:0000014">
    <property type="term" value="F:single-stranded DNA endodeoxyribonuclease activity"/>
    <property type="evidence" value="ECO:0007669"/>
    <property type="project" value="TreeGrafter"/>
</dbReference>
<accession>A0A8X6VD99</accession>
<dbReference type="Pfam" id="PF01359">
    <property type="entry name" value="Transposase_1"/>
    <property type="match status" value="1"/>
</dbReference>
<sequence>MQVKVHFDSVPCQLGVVRGLPPLFPSTHLTRGLAARRLCLEYPFAAKLLQDNTTINSEVYCHQLDKLKDSLKQKRSEWINKKGVVFHQDNARPHTNLATLQKLSQLEWDIPPHPPYSPDLKLSDYYVPLL</sequence>
<dbReference type="GO" id="GO:0035861">
    <property type="term" value="C:site of double-strand break"/>
    <property type="evidence" value="ECO:0007669"/>
    <property type="project" value="TreeGrafter"/>
</dbReference>
<dbReference type="GO" id="GO:0042800">
    <property type="term" value="F:histone H3K4 methyltransferase activity"/>
    <property type="evidence" value="ECO:0007669"/>
    <property type="project" value="TreeGrafter"/>
</dbReference>
<proteinExistence type="predicted"/>
<dbReference type="PANTHER" id="PTHR46060:SF2">
    <property type="entry name" value="HISTONE-LYSINE N-METHYLTRANSFERASE SETMAR"/>
    <property type="match status" value="1"/>
</dbReference>
<keyword evidence="2" id="KW-1185">Reference proteome</keyword>
<dbReference type="Proteomes" id="UP000887159">
    <property type="component" value="Unassembled WGS sequence"/>
</dbReference>
<dbReference type="PANTHER" id="PTHR46060">
    <property type="entry name" value="MARINER MOS1 TRANSPOSASE-LIKE PROTEIN"/>
    <property type="match status" value="1"/>
</dbReference>
<dbReference type="GO" id="GO:0003690">
    <property type="term" value="F:double-stranded DNA binding"/>
    <property type="evidence" value="ECO:0007669"/>
    <property type="project" value="TreeGrafter"/>
</dbReference>
<dbReference type="GO" id="GO:0006303">
    <property type="term" value="P:double-strand break repair via nonhomologous end joining"/>
    <property type="evidence" value="ECO:0007669"/>
    <property type="project" value="TreeGrafter"/>
</dbReference>
<dbReference type="InterPro" id="IPR036397">
    <property type="entry name" value="RNaseH_sf"/>
</dbReference>
<dbReference type="GO" id="GO:0031297">
    <property type="term" value="P:replication fork processing"/>
    <property type="evidence" value="ECO:0007669"/>
    <property type="project" value="TreeGrafter"/>
</dbReference>
<dbReference type="InterPro" id="IPR052709">
    <property type="entry name" value="Transposase-MT_Hybrid"/>
</dbReference>
<comment type="caution">
    <text evidence="1">The sequence shown here is derived from an EMBL/GenBank/DDBJ whole genome shotgun (WGS) entry which is preliminary data.</text>
</comment>
<reference evidence="1" key="1">
    <citation type="submission" date="2020-08" db="EMBL/GenBank/DDBJ databases">
        <title>Multicomponent nature underlies the extraordinary mechanical properties of spider dragline silk.</title>
        <authorList>
            <person name="Kono N."/>
            <person name="Nakamura H."/>
            <person name="Mori M."/>
            <person name="Yoshida Y."/>
            <person name="Ohtoshi R."/>
            <person name="Malay A.D."/>
            <person name="Moran D.A.P."/>
            <person name="Tomita M."/>
            <person name="Numata K."/>
            <person name="Arakawa K."/>
        </authorList>
    </citation>
    <scope>NUCLEOTIDE SEQUENCE</scope>
</reference>
<organism evidence="1 2">
    <name type="scientific">Trichonephila clavipes</name>
    <name type="common">Golden silk orbweaver</name>
    <name type="synonym">Nephila clavipes</name>
    <dbReference type="NCBI Taxonomy" id="2585209"/>
    <lineage>
        <taxon>Eukaryota</taxon>
        <taxon>Metazoa</taxon>
        <taxon>Ecdysozoa</taxon>
        <taxon>Arthropoda</taxon>
        <taxon>Chelicerata</taxon>
        <taxon>Arachnida</taxon>
        <taxon>Araneae</taxon>
        <taxon>Araneomorphae</taxon>
        <taxon>Entelegynae</taxon>
        <taxon>Araneoidea</taxon>
        <taxon>Nephilidae</taxon>
        <taxon>Trichonephila</taxon>
    </lineage>
</organism>
<dbReference type="InterPro" id="IPR001888">
    <property type="entry name" value="Transposase_1"/>
</dbReference>
<dbReference type="AlphaFoldDB" id="A0A8X6VD99"/>
<dbReference type="GO" id="GO:0044774">
    <property type="term" value="P:mitotic DNA integrity checkpoint signaling"/>
    <property type="evidence" value="ECO:0007669"/>
    <property type="project" value="TreeGrafter"/>
</dbReference>
<name>A0A8X6VD99_TRICX</name>
<dbReference type="GO" id="GO:0000729">
    <property type="term" value="P:DNA double-strand break processing"/>
    <property type="evidence" value="ECO:0007669"/>
    <property type="project" value="TreeGrafter"/>
</dbReference>
<evidence type="ECO:0000313" key="2">
    <source>
        <dbReference type="Proteomes" id="UP000887159"/>
    </source>
</evidence>
<dbReference type="GO" id="GO:0044547">
    <property type="term" value="F:DNA topoisomerase binding"/>
    <property type="evidence" value="ECO:0007669"/>
    <property type="project" value="TreeGrafter"/>
</dbReference>
<dbReference type="GO" id="GO:0005634">
    <property type="term" value="C:nucleus"/>
    <property type="evidence" value="ECO:0007669"/>
    <property type="project" value="TreeGrafter"/>
</dbReference>
<gene>
    <name evidence="1" type="ORF">TNCV_3613411</name>
</gene>
<protein>
    <submittedName>
        <fullName evidence="1">Histone-lysine N-methyltransferase SETMAR</fullName>
    </submittedName>
</protein>
<dbReference type="Gene3D" id="3.30.420.10">
    <property type="entry name" value="Ribonuclease H-like superfamily/Ribonuclease H"/>
    <property type="match status" value="1"/>
</dbReference>
<dbReference type="GO" id="GO:0000793">
    <property type="term" value="C:condensed chromosome"/>
    <property type="evidence" value="ECO:0007669"/>
    <property type="project" value="TreeGrafter"/>
</dbReference>
<dbReference type="GO" id="GO:0015074">
    <property type="term" value="P:DNA integration"/>
    <property type="evidence" value="ECO:0007669"/>
    <property type="project" value="TreeGrafter"/>
</dbReference>
<dbReference type="GO" id="GO:0003697">
    <property type="term" value="F:single-stranded DNA binding"/>
    <property type="evidence" value="ECO:0007669"/>
    <property type="project" value="TreeGrafter"/>
</dbReference>
<dbReference type="EMBL" id="BMAU01021327">
    <property type="protein sequence ID" value="GFY14152.1"/>
    <property type="molecule type" value="Genomic_DNA"/>
</dbReference>
<dbReference type="GO" id="GO:0046975">
    <property type="term" value="F:histone H3K36 methyltransferase activity"/>
    <property type="evidence" value="ECO:0007669"/>
    <property type="project" value="TreeGrafter"/>
</dbReference>
<evidence type="ECO:0000313" key="1">
    <source>
        <dbReference type="EMBL" id="GFY14152.1"/>
    </source>
</evidence>